<evidence type="ECO:0000313" key="2">
    <source>
        <dbReference type="EMBL" id="EAS36291.3"/>
    </source>
</evidence>
<keyword evidence="3" id="KW-1185">Reference proteome</keyword>
<dbReference type="EMBL" id="GG704911">
    <property type="protein sequence ID" value="EAS36291.3"/>
    <property type="molecule type" value="Genomic_DNA"/>
</dbReference>
<sequence length="432" mass="48462">MASKYLFDSYGAQTYEHLKPIVENPATRPDLLLVDFFVDAAKDILYQFNVPLAMVFPQMPALMAPCSYIPGQPGFQIDGTLTSENASIWLRIRNELVLIHALPAIIRWRNWTNKMRHRAGVKYNLPVAPKPNYLVLINSFFGLEVPKDLPPLIAPVGPILADEYSPLTEPYESFLQNHPKTLYLALGTHIALSDTDTAKLVNGMLMAMKNGFINGVIWSVGNSGRRESQQNRVFTDSRTGSTISFGSLLKVSIPMSSLPLLHHSGPSWITNMRGSTLLMGADPAPMRGSFTARPWSGASIALKKFQFTSDELNEKIGLLMEDKDGLYRKNCERMKHIARVASRRKELGADLIEELIYDSEARWDGQKELRPMDLQTADMRMSAFKAKSWHLVLVYTVTFGVLSGVSWAVRSFTWANRGLTRAWVRSALGKLK</sequence>
<organism evidence="2 3">
    <name type="scientific">Coccidioides immitis (strain RS)</name>
    <name type="common">Valley fever fungus</name>
    <dbReference type="NCBI Taxonomy" id="246410"/>
    <lineage>
        <taxon>Eukaryota</taxon>
        <taxon>Fungi</taxon>
        <taxon>Dikarya</taxon>
        <taxon>Ascomycota</taxon>
        <taxon>Pezizomycotina</taxon>
        <taxon>Eurotiomycetes</taxon>
        <taxon>Eurotiomycetidae</taxon>
        <taxon>Onygenales</taxon>
        <taxon>Onygenaceae</taxon>
        <taxon>Coccidioides</taxon>
    </lineage>
</organism>
<reference evidence="3" key="2">
    <citation type="journal article" date="2010" name="Genome Res.">
        <title>Population genomic sequencing of Coccidioides fungi reveals recent hybridization and transposon control.</title>
        <authorList>
            <person name="Neafsey D.E."/>
            <person name="Barker B.M."/>
            <person name="Sharpton T.J."/>
            <person name="Stajich J.E."/>
            <person name="Park D.J."/>
            <person name="Whiston E."/>
            <person name="Hung C.-Y."/>
            <person name="McMahan C."/>
            <person name="White J."/>
            <person name="Sykes S."/>
            <person name="Heiman D."/>
            <person name="Young S."/>
            <person name="Zeng Q."/>
            <person name="Abouelleil A."/>
            <person name="Aftuck L."/>
            <person name="Bessette D."/>
            <person name="Brown A."/>
            <person name="FitzGerald M."/>
            <person name="Lui A."/>
            <person name="Macdonald J.P."/>
            <person name="Priest M."/>
            <person name="Orbach M.J."/>
            <person name="Galgiani J.N."/>
            <person name="Kirkland T.N."/>
            <person name="Cole G.T."/>
            <person name="Birren B.W."/>
            <person name="Henn M.R."/>
            <person name="Taylor J.W."/>
            <person name="Rounsley S.D."/>
        </authorList>
    </citation>
    <scope>GENOME REANNOTATION</scope>
    <source>
        <strain evidence="3">RS</strain>
    </source>
</reference>
<keyword evidence="1" id="KW-0812">Transmembrane</keyword>
<dbReference type="InParanoid" id="J3KJM3"/>
<reference evidence="3" key="1">
    <citation type="journal article" date="2009" name="Genome Res.">
        <title>Comparative genomic analyses of the human fungal pathogens Coccidioides and their relatives.</title>
        <authorList>
            <person name="Sharpton T.J."/>
            <person name="Stajich J.E."/>
            <person name="Rounsley S.D."/>
            <person name="Gardner M.J."/>
            <person name="Wortman J.R."/>
            <person name="Jordar V.S."/>
            <person name="Maiti R."/>
            <person name="Kodira C.D."/>
            <person name="Neafsey D.E."/>
            <person name="Zeng Q."/>
            <person name="Hung C.-Y."/>
            <person name="McMahan C."/>
            <person name="Muszewska A."/>
            <person name="Grynberg M."/>
            <person name="Mandel M.A."/>
            <person name="Kellner E.M."/>
            <person name="Barker B.M."/>
            <person name="Galgiani J.N."/>
            <person name="Orbach M.J."/>
            <person name="Kirkland T.N."/>
            <person name="Cole G.T."/>
            <person name="Henn M.R."/>
            <person name="Birren B.W."/>
            <person name="Taylor J.W."/>
        </authorList>
    </citation>
    <scope>NUCLEOTIDE SEQUENCE [LARGE SCALE GENOMIC DNA]</scope>
    <source>
        <strain evidence="3">RS</strain>
    </source>
</reference>
<keyword evidence="1" id="KW-0472">Membrane</keyword>
<accession>J3KJM3</accession>
<dbReference type="OrthoDB" id="4205830at2759"/>
<protein>
    <submittedName>
        <fullName evidence="2">UDP-glucosyl transferase</fullName>
    </submittedName>
</protein>
<keyword evidence="1" id="KW-1133">Transmembrane helix</keyword>
<dbReference type="OMA" id="ANEGLYH"/>
<name>J3KJM3_COCIM</name>
<dbReference type="Gene3D" id="3.40.50.2000">
    <property type="entry name" value="Glycogen Phosphorylase B"/>
    <property type="match status" value="1"/>
</dbReference>
<keyword evidence="2" id="KW-0808">Transferase</keyword>
<dbReference type="Proteomes" id="UP000001261">
    <property type="component" value="Unassembled WGS sequence"/>
</dbReference>
<proteinExistence type="predicted"/>
<dbReference type="RefSeq" id="XP_001247874.2">
    <property type="nucleotide sequence ID" value="XM_001247873.2"/>
</dbReference>
<dbReference type="GeneID" id="4567165"/>
<evidence type="ECO:0000256" key="1">
    <source>
        <dbReference type="SAM" id="Phobius"/>
    </source>
</evidence>
<dbReference type="SUPFAM" id="SSF53756">
    <property type="entry name" value="UDP-Glycosyltransferase/glycogen phosphorylase"/>
    <property type="match status" value="1"/>
</dbReference>
<feature type="transmembrane region" description="Helical" evidence="1">
    <location>
        <begin position="389"/>
        <end position="409"/>
    </location>
</feature>
<gene>
    <name evidence="2" type="ORF">CIMG_01645</name>
</gene>
<dbReference type="KEGG" id="cim:CIMG_01645"/>
<dbReference type="AlphaFoldDB" id="J3KJM3"/>
<dbReference type="GO" id="GO:0016740">
    <property type="term" value="F:transferase activity"/>
    <property type="evidence" value="ECO:0007669"/>
    <property type="project" value="UniProtKB-KW"/>
</dbReference>
<evidence type="ECO:0000313" key="3">
    <source>
        <dbReference type="Proteomes" id="UP000001261"/>
    </source>
</evidence>
<dbReference type="VEuPathDB" id="FungiDB:CIMG_01645"/>